<sequence>MVQRLEHWATTYQVVGSKSAHAYVSGICFPLADVFPPSPALKGIHMSGIKVIAITDNTTIATNAPRPRKMRRL</sequence>
<evidence type="ECO:0000256" key="2">
    <source>
        <dbReference type="ARBA" id="ARBA00023274"/>
    </source>
</evidence>
<dbReference type="EMBL" id="JAODUP010000352">
    <property type="protein sequence ID" value="KAK2151761.1"/>
    <property type="molecule type" value="Genomic_DNA"/>
</dbReference>
<keyword evidence="1" id="KW-0689">Ribosomal protein</keyword>
<dbReference type="SUPFAM" id="SSF53137">
    <property type="entry name" value="Translational machinery components"/>
    <property type="match status" value="1"/>
</dbReference>
<evidence type="ECO:0000256" key="1">
    <source>
        <dbReference type="ARBA" id="ARBA00022980"/>
    </source>
</evidence>
<dbReference type="AlphaFoldDB" id="A0AAD9JFM8"/>
<keyword evidence="4" id="KW-1185">Reference proteome</keyword>
<reference evidence="3" key="1">
    <citation type="journal article" date="2023" name="Mol. Biol. Evol.">
        <title>Third-Generation Sequencing Reveals the Adaptive Role of the Epigenome in Three Deep-Sea Polychaetes.</title>
        <authorList>
            <person name="Perez M."/>
            <person name="Aroh O."/>
            <person name="Sun Y."/>
            <person name="Lan Y."/>
            <person name="Juniper S.K."/>
            <person name="Young C.R."/>
            <person name="Angers B."/>
            <person name="Qian P.Y."/>
        </authorList>
    </citation>
    <scope>NUCLEOTIDE SEQUENCE</scope>
    <source>
        <strain evidence="3">P08H-3</strain>
    </source>
</reference>
<name>A0AAD9JFM8_9ANNE</name>
<comment type="caution">
    <text evidence="3">The sequence shown here is derived from an EMBL/GenBank/DDBJ whole genome shotgun (WGS) entry which is preliminary data.</text>
</comment>
<dbReference type="Proteomes" id="UP001208570">
    <property type="component" value="Unassembled WGS sequence"/>
</dbReference>
<keyword evidence="2" id="KW-0687">Ribonucleoprotein</keyword>
<proteinExistence type="predicted"/>
<evidence type="ECO:0000313" key="3">
    <source>
        <dbReference type="EMBL" id="KAK2151761.1"/>
    </source>
</evidence>
<gene>
    <name evidence="3" type="ORF">LSH36_352g00008</name>
</gene>
<dbReference type="Gene3D" id="3.30.420.80">
    <property type="entry name" value="Ribosomal protein S11"/>
    <property type="match status" value="1"/>
</dbReference>
<evidence type="ECO:0000313" key="4">
    <source>
        <dbReference type="Proteomes" id="UP001208570"/>
    </source>
</evidence>
<accession>A0AAD9JFM8</accession>
<dbReference type="GO" id="GO:0006412">
    <property type="term" value="P:translation"/>
    <property type="evidence" value="ECO:0007669"/>
    <property type="project" value="InterPro"/>
</dbReference>
<dbReference type="GO" id="GO:0003735">
    <property type="term" value="F:structural constituent of ribosome"/>
    <property type="evidence" value="ECO:0007669"/>
    <property type="project" value="InterPro"/>
</dbReference>
<protein>
    <submittedName>
        <fullName evidence="3">Uncharacterized protein</fullName>
    </submittedName>
</protein>
<dbReference type="InterPro" id="IPR036967">
    <property type="entry name" value="Ribosomal_uS11_sf"/>
</dbReference>
<dbReference type="GO" id="GO:0005840">
    <property type="term" value="C:ribosome"/>
    <property type="evidence" value="ECO:0007669"/>
    <property type="project" value="UniProtKB-KW"/>
</dbReference>
<dbReference type="GO" id="GO:1990904">
    <property type="term" value="C:ribonucleoprotein complex"/>
    <property type="evidence" value="ECO:0007669"/>
    <property type="project" value="UniProtKB-KW"/>
</dbReference>
<organism evidence="3 4">
    <name type="scientific">Paralvinella palmiformis</name>
    <dbReference type="NCBI Taxonomy" id="53620"/>
    <lineage>
        <taxon>Eukaryota</taxon>
        <taxon>Metazoa</taxon>
        <taxon>Spiralia</taxon>
        <taxon>Lophotrochozoa</taxon>
        <taxon>Annelida</taxon>
        <taxon>Polychaeta</taxon>
        <taxon>Sedentaria</taxon>
        <taxon>Canalipalpata</taxon>
        <taxon>Terebellida</taxon>
        <taxon>Terebelliformia</taxon>
        <taxon>Alvinellidae</taxon>
        <taxon>Paralvinella</taxon>
    </lineage>
</organism>